<dbReference type="InterPro" id="IPR039420">
    <property type="entry name" value="WalR-like"/>
</dbReference>
<dbReference type="Pfam" id="PF00196">
    <property type="entry name" value="GerE"/>
    <property type="match status" value="1"/>
</dbReference>
<dbReference type="PANTHER" id="PTHR43214:SF1">
    <property type="entry name" value="TRANSCRIPTIONAL REGULATORY PROTEIN COMA"/>
    <property type="match status" value="1"/>
</dbReference>
<dbReference type="SMART" id="SM00448">
    <property type="entry name" value="REC"/>
    <property type="match status" value="1"/>
</dbReference>
<sequence>MGTGASEKRRVFMTKQIHVVVIDNQPAVSAGIKIILEEDTSIKVIGSAKNGKDGLKLIEQLNPSVVLLELKLPDGSGLKLLRHIKEQFPAINTIIYTGYDFEPFLNEIIESGVSGVMNKNASTKEIHQLIRNVINGYTMIPLTIFSRMRIHRSPEVQHYWEIDLTDSEKRIVSLIAQKYTNVKIASETNVSESSVENHLKKLYNKLGVNSKAEAFNKITRENRILALKDI</sequence>
<evidence type="ECO:0000313" key="8">
    <source>
        <dbReference type="EMBL" id="MUG21090.1"/>
    </source>
</evidence>
<evidence type="ECO:0000256" key="3">
    <source>
        <dbReference type="ARBA" id="ARBA00023125"/>
    </source>
</evidence>
<evidence type="ECO:0000259" key="6">
    <source>
        <dbReference type="PROSITE" id="PS50043"/>
    </source>
</evidence>
<evidence type="ECO:0000256" key="2">
    <source>
        <dbReference type="ARBA" id="ARBA00023015"/>
    </source>
</evidence>
<dbReference type="PROSITE" id="PS50110">
    <property type="entry name" value="RESPONSE_REGULATORY"/>
    <property type="match status" value="1"/>
</dbReference>
<evidence type="ECO:0000259" key="7">
    <source>
        <dbReference type="PROSITE" id="PS50110"/>
    </source>
</evidence>
<dbReference type="SUPFAM" id="SSF46894">
    <property type="entry name" value="C-terminal effector domain of the bipartite response regulators"/>
    <property type="match status" value="1"/>
</dbReference>
<dbReference type="AlphaFoldDB" id="A0A6N8EQQ0"/>
<dbReference type="InterPro" id="IPR000792">
    <property type="entry name" value="Tscrpt_reg_LuxR_C"/>
</dbReference>
<keyword evidence="2" id="KW-0805">Transcription regulation</keyword>
<dbReference type="GO" id="GO:0006355">
    <property type="term" value="P:regulation of DNA-templated transcription"/>
    <property type="evidence" value="ECO:0007669"/>
    <property type="project" value="InterPro"/>
</dbReference>
<dbReference type="PROSITE" id="PS50043">
    <property type="entry name" value="HTH_LUXR_2"/>
    <property type="match status" value="1"/>
</dbReference>
<proteinExistence type="predicted"/>
<comment type="caution">
    <text evidence="5">Lacks conserved residue(s) required for the propagation of feature annotation.</text>
</comment>
<feature type="domain" description="HTH luxR-type" evidence="6">
    <location>
        <begin position="157"/>
        <end position="222"/>
    </location>
</feature>
<accession>A0A6N8EQQ0</accession>
<dbReference type="Proteomes" id="UP000442469">
    <property type="component" value="Unassembled WGS sequence"/>
</dbReference>
<dbReference type="CDD" id="cd06170">
    <property type="entry name" value="LuxR_C_like"/>
    <property type="match status" value="1"/>
</dbReference>
<organism evidence="8 9">
    <name type="scientific">Paenibacillus macerans</name>
    <name type="common">Bacillus macerans</name>
    <dbReference type="NCBI Taxonomy" id="44252"/>
    <lineage>
        <taxon>Bacteria</taxon>
        <taxon>Bacillati</taxon>
        <taxon>Bacillota</taxon>
        <taxon>Bacilli</taxon>
        <taxon>Bacillales</taxon>
        <taxon>Paenibacillaceae</taxon>
        <taxon>Paenibacillus</taxon>
    </lineage>
</organism>
<dbReference type="EMBL" id="WNZZ01000001">
    <property type="protein sequence ID" value="MUG21090.1"/>
    <property type="molecule type" value="Genomic_DNA"/>
</dbReference>
<name>A0A6N8EQQ0_PAEMA</name>
<protein>
    <submittedName>
        <fullName evidence="8">Response regulator</fullName>
    </submittedName>
</protein>
<keyword evidence="3" id="KW-0238">DNA-binding</keyword>
<evidence type="ECO:0000256" key="5">
    <source>
        <dbReference type="PROSITE-ProRule" id="PRU00169"/>
    </source>
</evidence>
<dbReference type="Gene3D" id="3.40.50.2300">
    <property type="match status" value="1"/>
</dbReference>
<dbReference type="PANTHER" id="PTHR43214">
    <property type="entry name" value="TWO-COMPONENT RESPONSE REGULATOR"/>
    <property type="match status" value="1"/>
</dbReference>
<evidence type="ECO:0000256" key="4">
    <source>
        <dbReference type="ARBA" id="ARBA00023163"/>
    </source>
</evidence>
<dbReference type="SMART" id="SM00421">
    <property type="entry name" value="HTH_LUXR"/>
    <property type="match status" value="1"/>
</dbReference>
<dbReference type="SUPFAM" id="SSF52172">
    <property type="entry name" value="CheY-like"/>
    <property type="match status" value="1"/>
</dbReference>
<reference evidence="8 9" key="1">
    <citation type="submission" date="2019-11" db="EMBL/GenBank/DDBJ databases">
        <title>Draft genome sequences of five Paenibacillus species of dairy origin.</title>
        <authorList>
            <person name="Olajide A.M."/>
            <person name="Chen S."/>
            <person name="Lapointe G."/>
        </authorList>
    </citation>
    <scope>NUCLEOTIDE SEQUENCE [LARGE SCALE GENOMIC DNA]</scope>
    <source>
        <strain evidence="8 9">3CT49</strain>
    </source>
</reference>
<comment type="caution">
    <text evidence="8">The sequence shown here is derived from an EMBL/GenBank/DDBJ whole genome shotgun (WGS) entry which is preliminary data.</text>
</comment>
<evidence type="ECO:0000256" key="1">
    <source>
        <dbReference type="ARBA" id="ARBA00022553"/>
    </source>
</evidence>
<dbReference type="InterPro" id="IPR016032">
    <property type="entry name" value="Sig_transdc_resp-reg_C-effctor"/>
</dbReference>
<dbReference type="GO" id="GO:0000160">
    <property type="term" value="P:phosphorelay signal transduction system"/>
    <property type="evidence" value="ECO:0007669"/>
    <property type="project" value="InterPro"/>
</dbReference>
<keyword evidence="4" id="KW-0804">Transcription</keyword>
<dbReference type="InterPro" id="IPR001789">
    <property type="entry name" value="Sig_transdc_resp-reg_receiver"/>
</dbReference>
<dbReference type="InterPro" id="IPR011006">
    <property type="entry name" value="CheY-like_superfamily"/>
</dbReference>
<dbReference type="GO" id="GO:0003677">
    <property type="term" value="F:DNA binding"/>
    <property type="evidence" value="ECO:0007669"/>
    <property type="project" value="UniProtKB-KW"/>
</dbReference>
<feature type="domain" description="Response regulatory" evidence="7">
    <location>
        <begin position="18"/>
        <end position="134"/>
    </location>
</feature>
<dbReference type="CDD" id="cd17535">
    <property type="entry name" value="REC_NarL-like"/>
    <property type="match status" value="1"/>
</dbReference>
<keyword evidence="1" id="KW-0597">Phosphoprotein</keyword>
<evidence type="ECO:0000313" key="9">
    <source>
        <dbReference type="Proteomes" id="UP000442469"/>
    </source>
</evidence>
<dbReference type="Pfam" id="PF00072">
    <property type="entry name" value="Response_reg"/>
    <property type="match status" value="1"/>
</dbReference>
<gene>
    <name evidence="8" type="ORF">GNQ08_01410</name>
</gene>
<dbReference type="InterPro" id="IPR058245">
    <property type="entry name" value="NreC/VraR/RcsB-like_REC"/>
</dbReference>